<gene>
    <name evidence="2" type="ORF">L9F63_020007</name>
</gene>
<proteinExistence type="predicted"/>
<sequence>AIGKTYPCGTAKAALIRTTTKKAYEQAYKHLKESKTPFYTHGATRCVRCSGERKVAEPAPSSSVNLYSVQCYQVYGPRKIGNQTSCIEKNKRSKNNLRSPYSWQFSPKPKLEQHSSSPGSTDNSNNSK</sequence>
<comment type="caution">
    <text evidence="2">The sequence shown here is derived from an EMBL/GenBank/DDBJ whole genome shotgun (WGS) entry which is preliminary data.</text>
</comment>
<name>A0AAD8EDT4_DIPPU</name>
<feature type="compositionally biased region" description="Polar residues" evidence="1">
    <location>
        <begin position="114"/>
        <end position="128"/>
    </location>
</feature>
<dbReference type="Proteomes" id="UP001233999">
    <property type="component" value="Unassembled WGS sequence"/>
</dbReference>
<dbReference type="AlphaFoldDB" id="A0AAD8EDT4"/>
<reference evidence="2" key="1">
    <citation type="journal article" date="2023" name="IScience">
        <title>Live-bearing cockroach genome reveals convergent evolutionary mechanisms linked to viviparity in insects and beyond.</title>
        <authorList>
            <person name="Fouks B."/>
            <person name="Harrison M.C."/>
            <person name="Mikhailova A.A."/>
            <person name="Marchal E."/>
            <person name="English S."/>
            <person name="Carruthers M."/>
            <person name="Jennings E.C."/>
            <person name="Chiamaka E.L."/>
            <person name="Frigard R.A."/>
            <person name="Pippel M."/>
            <person name="Attardo G.M."/>
            <person name="Benoit J.B."/>
            <person name="Bornberg-Bauer E."/>
            <person name="Tobe S.S."/>
        </authorList>
    </citation>
    <scope>NUCLEOTIDE SEQUENCE</scope>
    <source>
        <strain evidence="2">Stay&amp;Tobe</strain>
    </source>
</reference>
<feature type="region of interest" description="Disordered" evidence="1">
    <location>
        <begin position="90"/>
        <end position="128"/>
    </location>
</feature>
<evidence type="ECO:0000256" key="1">
    <source>
        <dbReference type="SAM" id="MobiDB-lite"/>
    </source>
</evidence>
<feature type="non-terminal residue" evidence="2">
    <location>
        <position position="128"/>
    </location>
</feature>
<protein>
    <submittedName>
        <fullName evidence="2">Uncharacterized protein</fullName>
    </submittedName>
</protein>
<feature type="compositionally biased region" description="Polar residues" evidence="1">
    <location>
        <begin position="96"/>
        <end position="105"/>
    </location>
</feature>
<accession>A0AAD8EDT4</accession>
<evidence type="ECO:0000313" key="2">
    <source>
        <dbReference type="EMBL" id="KAJ9586346.1"/>
    </source>
</evidence>
<dbReference type="EMBL" id="JASPKZ010007172">
    <property type="protein sequence ID" value="KAJ9586346.1"/>
    <property type="molecule type" value="Genomic_DNA"/>
</dbReference>
<keyword evidence="3" id="KW-1185">Reference proteome</keyword>
<evidence type="ECO:0000313" key="3">
    <source>
        <dbReference type="Proteomes" id="UP001233999"/>
    </source>
</evidence>
<organism evidence="2 3">
    <name type="scientific">Diploptera punctata</name>
    <name type="common">Pacific beetle cockroach</name>
    <dbReference type="NCBI Taxonomy" id="6984"/>
    <lineage>
        <taxon>Eukaryota</taxon>
        <taxon>Metazoa</taxon>
        <taxon>Ecdysozoa</taxon>
        <taxon>Arthropoda</taxon>
        <taxon>Hexapoda</taxon>
        <taxon>Insecta</taxon>
        <taxon>Pterygota</taxon>
        <taxon>Neoptera</taxon>
        <taxon>Polyneoptera</taxon>
        <taxon>Dictyoptera</taxon>
        <taxon>Blattodea</taxon>
        <taxon>Blaberoidea</taxon>
        <taxon>Blaberidae</taxon>
        <taxon>Diplopterinae</taxon>
        <taxon>Diploptera</taxon>
    </lineage>
</organism>
<feature type="non-terminal residue" evidence="2">
    <location>
        <position position="1"/>
    </location>
</feature>
<reference evidence="2" key="2">
    <citation type="submission" date="2023-05" db="EMBL/GenBank/DDBJ databases">
        <authorList>
            <person name="Fouks B."/>
        </authorList>
    </citation>
    <scope>NUCLEOTIDE SEQUENCE</scope>
    <source>
        <strain evidence="2">Stay&amp;Tobe</strain>
        <tissue evidence="2">Testes</tissue>
    </source>
</reference>